<dbReference type="Proteomes" id="UP000225972">
    <property type="component" value="Unassembled WGS sequence"/>
</dbReference>
<sequence>MTPHLAQVLAKGPLFQQLPPKLCQCLISKAQPRSYGRGAVICLQGEQARTLKLVLDGWVKLYRLSGSGEEAVLATLQAADSFDEVAALQGGISQASAEAVSPCTVLHLDLQAICACERAKEHLQAAVLHMASHHLDGMMAQVEGLKVQTGAQRLTRYLIDLYEAEGGAIEFELPFEKVILAGKLGMKPESLSRAFARLKPVGVSSSHRLVSIRDMSKLRAYAEATAA</sequence>
<evidence type="ECO:0000256" key="2">
    <source>
        <dbReference type="ARBA" id="ARBA00023125"/>
    </source>
</evidence>
<evidence type="ECO:0000259" key="4">
    <source>
        <dbReference type="PROSITE" id="PS50042"/>
    </source>
</evidence>
<dbReference type="InterPro" id="IPR000595">
    <property type="entry name" value="cNMP-bd_dom"/>
</dbReference>
<name>A0A238JAB8_9RHOB</name>
<dbReference type="InterPro" id="IPR036390">
    <property type="entry name" value="WH_DNA-bd_sf"/>
</dbReference>
<dbReference type="Gene3D" id="2.60.120.10">
    <property type="entry name" value="Jelly Rolls"/>
    <property type="match status" value="1"/>
</dbReference>
<keyword evidence="6" id="KW-0675">Receptor</keyword>
<organism evidence="6 7">
    <name type="scientific">Pelagimonas phthalicica</name>
    <dbReference type="NCBI Taxonomy" id="1037362"/>
    <lineage>
        <taxon>Bacteria</taxon>
        <taxon>Pseudomonadati</taxon>
        <taxon>Pseudomonadota</taxon>
        <taxon>Alphaproteobacteria</taxon>
        <taxon>Rhodobacterales</taxon>
        <taxon>Roseobacteraceae</taxon>
        <taxon>Pelagimonas</taxon>
    </lineage>
</organism>
<dbReference type="Gene3D" id="1.10.10.10">
    <property type="entry name" value="Winged helix-like DNA-binding domain superfamily/Winged helix DNA-binding domain"/>
    <property type="match status" value="1"/>
</dbReference>
<dbReference type="AlphaFoldDB" id="A0A238JAB8"/>
<dbReference type="GO" id="GO:0006355">
    <property type="term" value="P:regulation of DNA-templated transcription"/>
    <property type="evidence" value="ECO:0007669"/>
    <property type="project" value="InterPro"/>
</dbReference>
<gene>
    <name evidence="6" type="primary">crp_2</name>
    <name evidence="6" type="ORF">TRP8649_01644</name>
</gene>
<reference evidence="7" key="1">
    <citation type="submission" date="2017-05" db="EMBL/GenBank/DDBJ databases">
        <authorList>
            <person name="Rodrigo-Torres L."/>
            <person name="Arahal R. D."/>
            <person name="Lucena T."/>
        </authorList>
    </citation>
    <scope>NUCLEOTIDE SEQUENCE [LARGE SCALE GENOMIC DNA]</scope>
    <source>
        <strain evidence="7">CECT 8649</strain>
    </source>
</reference>
<dbReference type="SMART" id="SM00100">
    <property type="entry name" value="cNMP"/>
    <property type="match status" value="1"/>
</dbReference>
<dbReference type="EMBL" id="FXXP01000001">
    <property type="protein sequence ID" value="SMX27539.1"/>
    <property type="molecule type" value="Genomic_DNA"/>
</dbReference>
<dbReference type="InterPro" id="IPR018490">
    <property type="entry name" value="cNMP-bd_dom_sf"/>
</dbReference>
<evidence type="ECO:0000256" key="3">
    <source>
        <dbReference type="ARBA" id="ARBA00023163"/>
    </source>
</evidence>
<dbReference type="InterPro" id="IPR012318">
    <property type="entry name" value="HTH_CRP"/>
</dbReference>
<dbReference type="InterPro" id="IPR014710">
    <property type="entry name" value="RmlC-like_jellyroll"/>
</dbReference>
<evidence type="ECO:0000259" key="5">
    <source>
        <dbReference type="PROSITE" id="PS51063"/>
    </source>
</evidence>
<dbReference type="CDD" id="cd00038">
    <property type="entry name" value="CAP_ED"/>
    <property type="match status" value="1"/>
</dbReference>
<accession>A0A238JAB8</accession>
<evidence type="ECO:0000313" key="6">
    <source>
        <dbReference type="EMBL" id="SMX27539.1"/>
    </source>
</evidence>
<proteinExistence type="predicted"/>
<dbReference type="Pfam" id="PF13545">
    <property type="entry name" value="HTH_Crp_2"/>
    <property type="match status" value="1"/>
</dbReference>
<keyword evidence="7" id="KW-1185">Reference proteome</keyword>
<evidence type="ECO:0000313" key="7">
    <source>
        <dbReference type="Proteomes" id="UP000225972"/>
    </source>
</evidence>
<dbReference type="RefSeq" id="WP_099243791.1">
    <property type="nucleotide sequence ID" value="NZ_FXXP01000001.1"/>
</dbReference>
<keyword evidence="1" id="KW-0805">Transcription regulation</keyword>
<dbReference type="OrthoDB" id="190787at2"/>
<dbReference type="PROSITE" id="PS51063">
    <property type="entry name" value="HTH_CRP_2"/>
    <property type="match status" value="1"/>
</dbReference>
<dbReference type="GO" id="GO:0003677">
    <property type="term" value="F:DNA binding"/>
    <property type="evidence" value="ECO:0007669"/>
    <property type="project" value="UniProtKB-KW"/>
</dbReference>
<evidence type="ECO:0000256" key="1">
    <source>
        <dbReference type="ARBA" id="ARBA00023015"/>
    </source>
</evidence>
<protein>
    <submittedName>
        <fullName evidence="6">cAMP receptor protein</fullName>
    </submittedName>
</protein>
<dbReference type="SUPFAM" id="SSF51206">
    <property type="entry name" value="cAMP-binding domain-like"/>
    <property type="match status" value="1"/>
</dbReference>
<dbReference type="InterPro" id="IPR036388">
    <property type="entry name" value="WH-like_DNA-bd_sf"/>
</dbReference>
<keyword evidence="3" id="KW-0804">Transcription</keyword>
<feature type="domain" description="Cyclic nucleotide-binding" evidence="4">
    <location>
        <begin position="14"/>
        <end position="109"/>
    </location>
</feature>
<dbReference type="PROSITE" id="PS50042">
    <property type="entry name" value="CNMP_BINDING_3"/>
    <property type="match status" value="1"/>
</dbReference>
<dbReference type="SUPFAM" id="SSF46785">
    <property type="entry name" value="Winged helix' DNA-binding domain"/>
    <property type="match status" value="1"/>
</dbReference>
<feature type="domain" description="HTH crp-type" evidence="5">
    <location>
        <begin position="148"/>
        <end position="216"/>
    </location>
</feature>
<dbReference type="Pfam" id="PF00027">
    <property type="entry name" value="cNMP_binding"/>
    <property type="match status" value="1"/>
</dbReference>
<keyword evidence="2" id="KW-0238">DNA-binding</keyword>